<dbReference type="Proteomes" id="UP000294813">
    <property type="component" value="Unassembled WGS sequence"/>
</dbReference>
<name>A0A4R2RFR6_9FIRM</name>
<proteinExistence type="predicted"/>
<organism evidence="1 2">
    <name type="scientific">Heliophilum fasciatum</name>
    <dbReference type="NCBI Taxonomy" id="35700"/>
    <lineage>
        <taxon>Bacteria</taxon>
        <taxon>Bacillati</taxon>
        <taxon>Bacillota</taxon>
        <taxon>Clostridia</taxon>
        <taxon>Eubacteriales</taxon>
        <taxon>Heliobacteriaceae</taxon>
        <taxon>Heliophilum</taxon>
    </lineage>
</organism>
<comment type="caution">
    <text evidence="1">The sequence shown here is derived from an EMBL/GenBank/DDBJ whole genome shotgun (WGS) entry which is preliminary data.</text>
</comment>
<evidence type="ECO:0000313" key="1">
    <source>
        <dbReference type="EMBL" id="TCP62470.1"/>
    </source>
</evidence>
<gene>
    <name evidence="1" type="ORF">EDD73_12241</name>
</gene>
<accession>A0A4R2RFR6</accession>
<dbReference type="AlphaFoldDB" id="A0A4R2RFR6"/>
<protein>
    <submittedName>
        <fullName evidence="1">Uncharacterized protein</fullName>
    </submittedName>
</protein>
<keyword evidence="2" id="KW-1185">Reference proteome</keyword>
<sequence>MFVHTMSSFPLSYAGIFQIRLKGSEQSPTVPSQPGPTRAPPAVHYLVIPLIPRTKLLHQRCFFLLVIRGPKKIPYHVYGWLVFSTDPRIGPYIKLVEFAFRFLIREKQRTDISSEEAQRNADDARVFQRE</sequence>
<evidence type="ECO:0000313" key="2">
    <source>
        <dbReference type="Proteomes" id="UP000294813"/>
    </source>
</evidence>
<reference evidence="1 2" key="1">
    <citation type="submission" date="2019-03" db="EMBL/GenBank/DDBJ databases">
        <title>Genomic Encyclopedia of Type Strains, Phase IV (KMG-IV): sequencing the most valuable type-strain genomes for metagenomic binning, comparative biology and taxonomic classification.</title>
        <authorList>
            <person name="Goeker M."/>
        </authorList>
    </citation>
    <scope>NUCLEOTIDE SEQUENCE [LARGE SCALE GENOMIC DNA]</scope>
    <source>
        <strain evidence="1 2">DSM 11170</strain>
    </source>
</reference>
<dbReference type="EMBL" id="SLXT01000022">
    <property type="protein sequence ID" value="TCP62470.1"/>
    <property type="molecule type" value="Genomic_DNA"/>
</dbReference>